<evidence type="ECO:0000259" key="2">
    <source>
        <dbReference type="Pfam" id="PF03795"/>
    </source>
</evidence>
<dbReference type="InterPro" id="IPR011008">
    <property type="entry name" value="Dimeric_a/b-barrel"/>
</dbReference>
<dbReference type="PANTHER" id="PTHR35174:SF3">
    <property type="entry name" value="BLL7171 PROTEIN"/>
    <property type="match status" value="1"/>
</dbReference>
<feature type="domain" description="YCII-related" evidence="2">
    <location>
        <begin position="1"/>
        <end position="110"/>
    </location>
</feature>
<proteinExistence type="inferred from homology"/>
<comment type="caution">
    <text evidence="3">The sequence shown here is derived from an EMBL/GenBank/DDBJ whole genome shotgun (WGS) entry which is preliminary data.</text>
</comment>
<protein>
    <recommendedName>
        <fullName evidence="2">YCII-related domain-containing protein</fullName>
    </recommendedName>
</protein>
<dbReference type="Proteomes" id="UP001239083">
    <property type="component" value="Unassembled WGS sequence"/>
</dbReference>
<name>A0ABU0R6A6_9MICO</name>
<organism evidence="3 4">
    <name type="scientific">Agromyces ramosus</name>
    <dbReference type="NCBI Taxonomy" id="33879"/>
    <lineage>
        <taxon>Bacteria</taxon>
        <taxon>Bacillati</taxon>
        <taxon>Actinomycetota</taxon>
        <taxon>Actinomycetes</taxon>
        <taxon>Micrococcales</taxon>
        <taxon>Microbacteriaceae</taxon>
        <taxon>Agromyces</taxon>
    </lineage>
</organism>
<evidence type="ECO:0000313" key="4">
    <source>
        <dbReference type="Proteomes" id="UP001239083"/>
    </source>
</evidence>
<dbReference type="SUPFAM" id="SSF54909">
    <property type="entry name" value="Dimeric alpha+beta barrel"/>
    <property type="match status" value="1"/>
</dbReference>
<reference evidence="3 4" key="1">
    <citation type="submission" date="2023-07" db="EMBL/GenBank/DDBJ databases">
        <title>Comparative genomics of wheat-associated soil bacteria to identify genetic determinants of phenazine resistance.</title>
        <authorList>
            <person name="Mouncey N."/>
        </authorList>
    </citation>
    <scope>NUCLEOTIDE SEQUENCE [LARGE SCALE GENOMIC DNA]</scope>
    <source>
        <strain evidence="3 4">V3I3</strain>
    </source>
</reference>
<keyword evidence="4" id="KW-1185">Reference proteome</keyword>
<dbReference type="Gene3D" id="3.30.70.1060">
    <property type="entry name" value="Dimeric alpha+beta barrel"/>
    <property type="match status" value="1"/>
</dbReference>
<dbReference type="Pfam" id="PF03795">
    <property type="entry name" value="YCII"/>
    <property type="match status" value="1"/>
</dbReference>
<dbReference type="InterPro" id="IPR005545">
    <property type="entry name" value="YCII"/>
</dbReference>
<evidence type="ECO:0000256" key="1">
    <source>
        <dbReference type="ARBA" id="ARBA00007689"/>
    </source>
</evidence>
<dbReference type="EMBL" id="JAUSYY010000001">
    <property type="protein sequence ID" value="MDQ0893623.1"/>
    <property type="molecule type" value="Genomic_DNA"/>
</dbReference>
<dbReference type="PANTHER" id="PTHR35174">
    <property type="entry name" value="BLL7171 PROTEIN-RELATED"/>
    <property type="match status" value="1"/>
</dbReference>
<gene>
    <name evidence="3" type="ORF">QFZ26_001178</name>
</gene>
<sequence>MKYLLLIYGNDDAWNEMSSHGRGALDAAHRELLADLTASGELVLSNELSTEDAKVVRRADDRLLVTDGPFTESKEWVGGFYLVEVEGVDRAVEIAGRLEETTFSAVEVRALLH</sequence>
<accession>A0ABU0R6A6</accession>
<comment type="similarity">
    <text evidence="1">Belongs to the YciI family.</text>
</comment>
<dbReference type="RefSeq" id="WP_307040202.1">
    <property type="nucleotide sequence ID" value="NZ_JAUSYY010000001.1"/>
</dbReference>
<evidence type="ECO:0000313" key="3">
    <source>
        <dbReference type="EMBL" id="MDQ0893623.1"/>
    </source>
</evidence>